<dbReference type="SMART" id="SM00404">
    <property type="entry name" value="PTPc_motif"/>
    <property type="match status" value="1"/>
</dbReference>
<evidence type="ECO:0000259" key="1">
    <source>
        <dbReference type="PROSITE" id="PS50055"/>
    </source>
</evidence>
<dbReference type="InterPro" id="IPR003595">
    <property type="entry name" value="Tyr_Pase_cat"/>
</dbReference>
<gene>
    <name evidence="3" type="ORF">RF11_13958</name>
</gene>
<feature type="domain" description="Tyrosine specific protein phosphatases" evidence="2">
    <location>
        <begin position="430"/>
        <end position="494"/>
    </location>
</feature>
<dbReference type="PROSITE" id="PS00383">
    <property type="entry name" value="TYR_PHOSPHATASE_1"/>
    <property type="match status" value="1"/>
</dbReference>
<name>A0A0C2M1N9_THEKT</name>
<dbReference type="InterPro" id="IPR036860">
    <property type="entry name" value="SH2_dom_sf"/>
</dbReference>
<dbReference type="SUPFAM" id="SSF55550">
    <property type="entry name" value="SH2 domain"/>
    <property type="match status" value="1"/>
</dbReference>
<feature type="domain" description="Tyrosine-protein phosphatase" evidence="1">
    <location>
        <begin position="252"/>
        <end position="521"/>
    </location>
</feature>
<dbReference type="PANTHER" id="PTHR19134:SF449">
    <property type="entry name" value="TYROSINE-PROTEIN PHOSPHATASE 1"/>
    <property type="match status" value="1"/>
</dbReference>
<dbReference type="Gene3D" id="3.30.505.10">
    <property type="entry name" value="SH2 domain"/>
    <property type="match status" value="1"/>
</dbReference>
<reference evidence="3 4" key="1">
    <citation type="journal article" date="2014" name="Genome Biol. Evol.">
        <title>The genome of the myxosporean Thelohanellus kitauei shows adaptations to nutrient acquisition within its fish host.</title>
        <authorList>
            <person name="Yang Y."/>
            <person name="Xiong J."/>
            <person name="Zhou Z."/>
            <person name="Huo F."/>
            <person name="Miao W."/>
            <person name="Ran C."/>
            <person name="Liu Y."/>
            <person name="Zhang J."/>
            <person name="Feng J."/>
            <person name="Wang M."/>
            <person name="Wang M."/>
            <person name="Wang L."/>
            <person name="Yao B."/>
        </authorList>
    </citation>
    <scope>NUCLEOTIDE SEQUENCE [LARGE SCALE GENOMIC DNA]</scope>
    <source>
        <strain evidence="3">Wuqing</strain>
    </source>
</reference>
<keyword evidence="3" id="KW-0675">Receptor</keyword>
<dbReference type="InterPro" id="IPR016130">
    <property type="entry name" value="Tyr_Pase_AS"/>
</dbReference>
<dbReference type="InterPro" id="IPR050348">
    <property type="entry name" value="Protein-Tyr_Phosphatase"/>
</dbReference>
<evidence type="ECO:0000313" key="3">
    <source>
        <dbReference type="EMBL" id="KII60985.1"/>
    </source>
</evidence>
<dbReference type="PROSITE" id="PS50055">
    <property type="entry name" value="TYR_PHOSPHATASE_PTP"/>
    <property type="match status" value="1"/>
</dbReference>
<dbReference type="Proteomes" id="UP000031668">
    <property type="component" value="Unassembled WGS sequence"/>
</dbReference>
<dbReference type="EMBL" id="JWZT01005390">
    <property type="protein sequence ID" value="KII60985.1"/>
    <property type="molecule type" value="Genomic_DNA"/>
</dbReference>
<proteinExistence type="predicted"/>
<dbReference type="InterPro" id="IPR000242">
    <property type="entry name" value="PTP_cat"/>
</dbReference>
<comment type="caution">
    <text evidence="3">The sequence shown here is derived from an EMBL/GenBank/DDBJ whole genome shotgun (WGS) entry which is preliminary data.</text>
</comment>
<dbReference type="PRINTS" id="PR00700">
    <property type="entry name" value="PRTYPHPHTASE"/>
</dbReference>
<protein>
    <submittedName>
        <fullName evidence="3">Tyrosine-protein phosphatase non-receptor type 6</fullName>
    </submittedName>
</protein>
<dbReference type="CDD" id="cd00047">
    <property type="entry name" value="PTPc"/>
    <property type="match status" value="1"/>
</dbReference>
<dbReference type="OrthoDB" id="8815311at2759"/>
<dbReference type="Gene3D" id="3.90.190.10">
    <property type="entry name" value="Protein tyrosine phosphatase superfamily"/>
    <property type="match status" value="1"/>
</dbReference>
<sequence length="571" mass="65997">MNESRVSTATDYLKIVLSRWFVPLREHMVLKMMSQNSVPIHTFAVHQSDGNNRFIVIFRSETQLDQLAITCHPDKCKYSIGSSNPVYFNTLADIITNIITKKIRIKVESDRELKMRCTSKNPIPVGKWFIANKMGSRALEYFKNGDSSTFAMWLTEEGDYELGVNYDAVKTFKIYPVKNGYTLDNITIHKNIEDLVAYYTKNPINIPGSERCKALPRPFDCSAFYACMINRRMEVLLQKTPDKNGTRNVELFYLEFADLDTKSKAFSYLFTDATQPQNVMKNRYPNILAYNHSRVKLENKENDYINANFVMTEFQPYSAAYILCQAPKNETVQDMWFMIIQEKVKIIVVLTKLIEKGVVKCVKYWPDLGESMHLWDTYTVTTKDENQKADIIYSTLEIVNNNDKTSWELVIVHYLGWPDHFVPEEPWGTLELLGYFNHHREKNPNSTAVIHCSAGVGRSGAFVVLDILFQKIKQEGVSAVIDIKETVLAVRKQRAHSNNLYFVKYKSENLSIFINKCLNDNYGQELTNRLWKLVSQRFYLFIKYFDNSASNSALRKGFPKSLSSESNPIDL</sequence>
<dbReference type="PROSITE" id="PS50056">
    <property type="entry name" value="TYR_PHOSPHATASE_2"/>
    <property type="match status" value="1"/>
</dbReference>
<dbReference type="PANTHER" id="PTHR19134">
    <property type="entry name" value="RECEPTOR-TYPE TYROSINE-PROTEIN PHOSPHATASE"/>
    <property type="match status" value="1"/>
</dbReference>
<dbReference type="SUPFAM" id="SSF52799">
    <property type="entry name" value="(Phosphotyrosine protein) phosphatases II"/>
    <property type="match status" value="1"/>
</dbReference>
<accession>A0A0C2M1N9</accession>
<dbReference type="InterPro" id="IPR000387">
    <property type="entry name" value="Tyr_Pase_dom"/>
</dbReference>
<dbReference type="Pfam" id="PF00102">
    <property type="entry name" value="Y_phosphatase"/>
    <property type="match status" value="1"/>
</dbReference>
<dbReference type="InterPro" id="IPR029021">
    <property type="entry name" value="Prot-tyrosine_phosphatase-like"/>
</dbReference>
<organism evidence="3 4">
    <name type="scientific">Thelohanellus kitauei</name>
    <name type="common">Myxosporean</name>
    <dbReference type="NCBI Taxonomy" id="669202"/>
    <lineage>
        <taxon>Eukaryota</taxon>
        <taxon>Metazoa</taxon>
        <taxon>Cnidaria</taxon>
        <taxon>Myxozoa</taxon>
        <taxon>Myxosporea</taxon>
        <taxon>Bivalvulida</taxon>
        <taxon>Platysporina</taxon>
        <taxon>Myxobolidae</taxon>
        <taxon>Thelohanellus</taxon>
    </lineage>
</organism>
<dbReference type="GO" id="GO:0004725">
    <property type="term" value="F:protein tyrosine phosphatase activity"/>
    <property type="evidence" value="ECO:0007669"/>
    <property type="project" value="InterPro"/>
</dbReference>
<evidence type="ECO:0000313" key="4">
    <source>
        <dbReference type="Proteomes" id="UP000031668"/>
    </source>
</evidence>
<dbReference type="AlphaFoldDB" id="A0A0C2M1N9"/>
<evidence type="ECO:0000259" key="2">
    <source>
        <dbReference type="PROSITE" id="PS50056"/>
    </source>
</evidence>
<dbReference type="SMART" id="SM00194">
    <property type="entry name" value="PTPc"/>
    <property type="match status" value="1"/>
</dbReference>
<keyword evidence="4" id="KW-1185">Reference proteome</keyword>